<name>A0A9Q5N651_SANBA</name>
<comment type="caution">
    <text evidence="2">The sequence shown here is derived from an EMBL/GenBank/DDBJ whole genome shotgun (WGS) entry which is preliminary data.</text>
</comment>
<dbReference type="GO" id="GO:0006457">
    <property type="term" value="P:protein folding"/>
    <property type="evidence" value="ECO:0007669"/>
    <property type="project" value="TreeGrafter"/>
</dbReference>
<evidence type="ECO:0000313" key="3">
    <source>
        <dbReference type="Proteomes" id="UP000757232"/>
    </source>
</evidence>
<organism evidence="2 3">
    <name type="scientific">Sanghuangporus baumii</name>
    <name type="common">Phellinus baumii</name>
    <dbReference type="NCBI Taxonomy" id="108892"/>
    <lineage>
        <taxon>Eukaryota</taxon>
        <taxon>Fungi</taxon>
        <taxon>Dikarya</taxon>
        <taxon>Basidiomycota</taxon>
        <taxon>Agaricomycotina</taxon>
        <taxon>Agaricomycetes</taxon>
        <taxon>Hymenochaetales</taxon>
        <taxon>Hymenochaetaceae</taxon>
        <taxon>Sanghuangporus</taxon>
    </lineage>
</organism>
<dbReference type="PANTHER" id="PTHR35329">
    <property type="entry name" value="CHITIN SYNTHASE EXPORT CHAPERONE"/>
    <property type="match status" value="1"/>
</dbReference>
<feature type="transmembrane region" description="Helical" evidence="1">
    <location>
        <begin position="119"/>
        <end position="144"/>
    </location>
</feature>
<evidence type="ECO:0000256" key="1">
    <source>
        <dbReference type="SAM" id="Phobius"/>
    </source>
</evidence>
<feature type="transmembrane region" description="Helical" evidence="1">
    <location>
        <begin position="74"/>
        <end position="99"/>
    </location>
</feature>
<dbReference type="Pfam" id="PF12271">
    <property type="entry name" value="Chs7"/>
    <property type="match status" value="1"/>
</dbReference>
<keyword evidence="1" id="KW-0472">Membrane</keyword>
<dbReference type="Proteomes" id="UP000757232">
    <property type="component" value="Unassembled WGS sequence"/>
</dbReference>
<keyword evidence="1" id="KW-1133">Transmembrane helix</keyword>
<evidence type="ECO:0000313" key="2">
    <source>
        <dbReference type="EMBL" id="OCB86116.1"/>
    </source>
</evidence>
<dbReference type="OrthoDB" id="5582162at2759"/>
<dbReference type="AlphaFoldDB" id="A0A9Q5N651"/>
<reference evidence="2" key="1">
    <citation type="submission" date="2016-06" db="EMBL/GenBank/DDBJ databases">
        <title>Draft Genome sequence of the fungus Inonotus baumii.</title>
        <authorList>
            <person name="Zhu H."/>
            <person name="Lin W."/>
        </authorList>
    </citation>
    <scope>NUCLEOTIDE SEQUENCE</scope>
    <source>
        <strain evidence="2">821</strain>
    </source>
</reference>
<sequence length="216" mass="23622">MTSGRSELRIFLVLYLLSLPLQLITTGSIIRQGTTSLVVLTAIHAGVVAALFWTLLANAIVATQVVEDGTLSSLVPMGILALLFFVATTYISLDVALVITDLFGPSDPPQAVHSTPLFVFTSVWPAAAAFLYFVIMAYIIVGVLRERRPMLYYLAAAVCFVLGELAWFLLGKVICKNTNAKIDGRFIATLLETACVGALFMGWRSITEESWDDYNY</sequence>
<keyword evidence="3" id="KW-1185">Reference proteome</keyword>
<feature type="transmembrane region" description="Helical" evidence="1">
    <location>
        <begin position="151"/>
        <end position="170"/>
    </location>
</feature>
<keyword evidence="1" id="KW-0812">Transmembrane</keyword>
<accession>A0A9Q5N651</accession>
<dbReference type="GO" id="GO:0051082">
    <property type="term" value="F:unfolded protein binding"/>
    <property type="evidence" value="ECO:0007669"/>
    <property type="project" value="TreeGrafter"/>
</dbReference>
<feature type="transmembrane region" description="Helical" evidence="1">
    <location>
        <begin position="12"/>
        <end position="30"/>
    </location>
</feature>
<feature type="transmembrane region" description="Helical" evidence="1">
    <location>
        <begin position="36"/>
        <end position="62"/>
    </location>
</feature>
<dbReference type="InterPro" id="IPR022057">
    <property type="entry name" value="Chs7"/>
</dbReference>
<dbReference type="PANTHER" id="PTHR35329:SF1">
    <property type="entry name" value="CHITIN SYNTHASE EXPORT CHAPERONE"/>
    <property type="match status" value="1"/>
</dbReference>
<proteinExistence type="predicted"/>
<protein>
    <recommendedName>
        <fullName evidence="4">Chitin synthase export chaperone</fullName>
    </recommendedName>
</protein>
<gene>
    <name evidence="2" type="ORF">A7U60_g6704</name>
</gene>
<dbReference type="EMBL" id="LNZH02000204">
    <property type="protein sequence ID" value="OCB86116.1"/>
    <property type="molecule type" value="Genomic_DNA"/>
</dbReference>
<dbReference type="GO" id="GO:0005789">
    <property type="term" value="C:endoplasmic reticulum membrane"/>
    <property type="evidence" value="ECO:0007669"/>
    <property type="project" value="TreeGrafter"/>
</dbReference>
<evidence type="ECO:0008006" key="4">
    <source>
        <dbReference type="Google" id="ProtNLM"/>
    </source>
</evidence>